<name>J3P0F8_GAET3</name>
<reference evidence="2" key="3">
    <citation type="submission" date="2010-09" db="EMBL/GenBank/DDBJ databases">
        <title>Annotation of Gaeumannomyces graminis var. tritici R3-111a-1.</title>
        <authorList>
            <consortium name="The Broad Institute Genome Sequencing Platform"/>
            <person name="Ma L.-J."/>
            <person name="Dead R."/>
            <person name="Young S.K."/>
            <person name="Zeng Q."/>
            <person name="Gargeya S."/>
            <person name="Fitzgerald M."/>
            <person name="Haas B."/>
            <person name="Abouelleil A."/>
            <person name="Alvarado L."/>
            <person name="Arachchi H.M."/>
            <person name="Berlin A."/>
            <person name="Brown A."/>
            <person name="Chapman S.B."/>
            <person name="Chen Z."/>
            <person name="Dunbar C."/>
            <person name="Freedman E."/>
            <person name="Gearin G."/>
            <person name="Gellesch M."/>
            <person name="Goldberg J."/>
            <person name="Griggs A."/>
            <person name="Gujja S."/>
            <person name="Heiman D."/>
            <person name="Howarth C."/>
            <person name="Larson L."/>
            <person name="Lui A."/>
            <person name="MacDonald P.J.P."/>
            <person name="Mehta T."/>
            <person name="Montmayeur A."/>
            <person name="Murphy C."/>
            <person name="Neiman D."/>
            <person name="Pearson M."/>
            <person name="Priest M."/>
            <person name="Roberts A."/>
            <person name="Saif S."/>
            <person name="Shea T."/>
            <person name="Shenoy N."/>
            <person name="Sisk P."/>
            <person name="Stolte C."/>
            <person name="Sykes S."/>
            <person name="Yandava C."/>
            <person name="Wortman J."/>
            <person name="Nusbaum C."/>
            <person name="Birren B."/>
        </authorList>
    </citation>
    <scope>NUCLEOTIDE SEQUENCE</scope>
    <source>
        <strain evidence="2">R3-111a-1</strain>
    </source>
</reference>
<protein>
    <submittedName>
        <fullName evidence="2 3">Uncharacterized protein</fullName>
    </submittedName>
</protein>
<dbReference type="EMBL" id="GL385397">
    <property type="protein sequence ID" value="EJT77091.1"/>
    <property type="molecule type" value="Genomic_DNA"/>
</dbReference>
<gene>
    <name evidence="3" type="primary">20347462</name>
    <name evidence="2" type="ORF">GGTG_07004</name>
</gene>
<evidence type="ECO:0000313" key="2">
    <source>
        <dbReference type="EMBL" id="EJT77091.1"/>
    </source>
</evidence>
<dbReference type="RefSeq" id="XP_009223091.1">
    <property type="nucleotide sequence ID" value="XM_009224827.1"/>
</dbReference>
<reference evidence="2" key="2">
    <citation type="submission" date="2010-07" db="EMBL/GenBank/DDBJ databases">
        <authorList>
            <consortium name="The Broad Institute Genome Sequencing Platform"/>
            <consortium name="Broad Institute Genome Sequencing Center for Infectious Disease"/>
            <person name="Ma L.-J."/>
            <person name="Dead R."/>
            <person name="Young S."/>
            <person name="Zeng Q."/>
            <person name="Koehrsen M."/>
            <person name="Alvarado L."/>
            <person name="Berlin A."/>
            <person name="Chapman S.B."/>
            <person name="Chen Z."/>
            <person name="Freedman E."/>
            <person name="Gellesch M."/>
            <person name="Goldberg J."/>
            <person name="Griggs A."/>
            <person name="Gujja S."/>
            <person name="Heilman E.R."/>
            <person name="Heiman D."/>
            <person name="Hepburn T."/>
            <person name="Howarth C."/>
            <person name="Jen D."/>
            <person name="Larson L."/>
            <person name="Mehta T."/>
            <person name="Neiman D."/>
            <person name="Pearson M."/>
            <person name="Roberts A."/>
            <person name="Saif S."/>
            <person name="Shea T."/>
            <person name="Shenoy N."/>
            <person name="Sisk P."/>
            <person name="Stolte C."/>
            <person name="Sykes S."/>
            <person name="Walk T."/>
            <person name="White J."/>
            <person name="Yandava C."/>
            <person name="Haas B."/>
            <person name="Nusbaum C."/>
            <person name="Birren B."/>
        </authorList>
    </citation>
    <scope>NUCLEOTIDE SEQUENCE</scope>
    <source>
        <strain evidence="2">R3-111a-1</strain>
    </source>
</reference>
<accession>J3P0F8</accession>
<dbReference type="eggNOG" id="ENOG502T7U7">
    <property type="taxonomic scope" value="Eukaryota"/>
</dbReference>
<evidence type="ECO:0000313" key="4">
    <source>
        <dbReference type="Proteomes" id="UP000006039"/>
    </source>
</evidence>
<feature type="region of interest" description="Disordered" evidence="1">
    <location>
        <begin position="1"/>
        <end position="22"/>
    </location>
</feature>
<reference evidence="4" key="1">
    <citation type="submission" date="2010-07" db="EMBL/GenBank/DDBJ databases">
        <title>The genome sequence of Gaeumannomyces graminis var. tritici strain R3-111a-1.</title>
        <authorList>
            <consortium name="The Broad Institute Genome Sequencing Platform"/>
            <person name="Ma L.-J."/>
            <person name="Dead R."/>
            <person name="Young S."/>
            <person name="Zeng Q."/>
            <person name="Koehrsen M."/>
            <person name="Alvarado L."/>
            <person name="Berlin A."/>
            <person name="Chapman S.B."/>
            <person name="Chen Z."/>
            <person name="Freedman E."/>
            <person name="Gellesch M."/>
            <person name="Goldberg J."/>
            <person name="Griggs A."/>
            <person name="Gujja S."/>
            <person name="Heilman E.R."/>
            <person name="Heiman D."/>
            <person name="Hepburn T."/>
            <person name="Howarth C."/>
            <person name="Jen D."/>
            <person name="Larson L."/>
            <person name="Mehta T."/>
            <person name="Neiman D."/>
            <person name="Pearson M."/>
            <person name="Roberts A."/>
            <person name="Saif S."/>
            <person name="Shea T."/>
            <person name="Shenoy N."/>
            <person name="Sisk P."/>
            <person name="Stolte C."/>
            <person name="Sykes S."/>
            <person name="Walk T."/>
            <person name="White J."/>
            <person name="Yandava C."/>
            <person name="Haas B."/>
            <person name="Nusbaum C."/>
            <person name="Birren B."/>
        </authorList>
    </citation>
    <scope>NUCLEOTIDE SEQUENCE [LARGE SCALE GENOMIC DNA]</scope>
    <source>
        <strain evidence="4">R3-111a-1</strain>
    </source>
</reference>
<sequence>MAGQHYALLRGTAPGDDHNEKRGRIKNYARVGPEGQTRTVSATVCNAGLPFSGRAFVIARLSQQAAPERLRAEAKVGAGGGEKEQVAFVTTLQHHNKQPIFDAQIANQLLFNATT</sequence>
<proteinExistence type="predicted"/>
<dbReference type="GeneID" id="20347462"/>
<dbReference type="OrthoDB" id="10484683at2759"/>
<dbReference type="HOGENOM" id="CLU_2109199_0_0_1"/>
<evidence type="ECO:0000256" key="1">
    <source>
        <dbReference type="SAM" id="MobiDB-lite"/>
    </source>
</evidence>
<organism evidence="2">
    <name type="scientific">Gaeumannomyces tritici (strain R3-111a-1)</name>
    <name type="common">Wheat and barley take-all root rot fungus</name>
    <name type="synonym">Gaeumannomyces graminis var. tritici</name>
    <dbReference type="NCBI Taxonomy" id="644352"/>
    <lineage>
        <taxon>Eukaryota</taxon>
        <taxon>Fungi</taxon>
        <taxon>Dikarya</taxon>
        <taxon>Ascomycota</taxon>
        <taxon>Pezizomycotina</taxon>
        <taxon>Sordariomycetes</taxon>
        <taxon>Sordariomycetidae</taxon>
        <taxon>Magnaporthales</taxon>
        <taxon>Magnaporthaceae</taxon>
        <taxon>Gaeumannomyces</taxon>
    </lineage>
</organism>
<dbReference type="AlphaFoldDB" id="J3P0F8"/>
<dbReference type="VEuPathDB" id="FungiDB:GGTG_07004"/>
<reference evidence="3" key="5">
    <citation type="submission" date="2018-04" db="UniProtKB">
        <authorList>
            <consortium name="EnsemblFungi"/>
        </authorList>
    </citation>
    <scope>IDENTIFICATION</scope>
    <source>
        <strain evidence="3">R3-111a-1</strain>
    </source>
</reference>
<dbReference type="Proteomes" id="UP000006039">
    <property type="component" value="Unassembled WGS sequence"/>
</dbReference>
<reference evidence="3" key="4">
    <citation type="journal article" date="2015" name="G3 (Bethesda)">
        <title>Genome sequences of three phytopathogenic species of the Magnaporthaceae family of fungi.</title>
        <authorList>
            <person name="Okagaki L.H."/>
            <person name="Nunes C.C."/>
            <person name="Sailsbery J."/>
            <person name="Clay B."/>
            <person name="Brown D."/>
            <person name="John T."/>
            <person name="Oh Y."/>
            <person name="Young N."/>
            <person name="Fitzgerald M."/>
            <person name="Haas B.J."/>
            <person name="Zeng Q."/>
            <person name="Young S."/>
            <person name="Adiconis X."/>
            <person name="Fan L."/>
            <person name="Levin J.Z."/>
            <person name="Mitchell T.K."/>
            <person name="Okubara P.A."/>
            <person name="Farman M.L."/>
            <person name="Kohn L.M."/>
            <person name="Birren B."/>
            <person name="Ma L.-J."/>
            <person name="Dean R.A."/>
        </authorList>
    </citation>
    <scope>NUCLEOTIDE SEQUENCE</scope>
    <source>
        <strain evidence="3">R3-111a-1</strain>
    </source>
</reference>
<keyword evidence="4" id="KW-1185">Reference proteome</keyword>
<dbReference type="EnsemblFungi" id="EJT77091">
    <property type="protein sequence ID" value="EJT77091"/>
    <property type="gene ID" value="GGTG_07004"/>
</dbReference>
<evidence type="ECO:0000313" key="3">
    <source>
        <dbReference type="EnsemblFungi" id="EJT77091"/>
    </source>
</evidence>